<evidence type="ECO:0000256" key="1">
    <source>
        <dbReference type="ARBA" id="ARBA00022729"/>
    </source>
</evidence>
<keyword evidence="4" id="KW-1185">Reference proteome</keyword>
<keyword evidence="1" id="KW-0732">Signal</keyword>
<dbReference type="NCBIfam" id="NF038402">
    <property type="entry name" value="TroA_like"/>
    <property type="match status" value="1"/>
</dbReference>
<dbReference type="AlphaFoldDB" id="A0A1G6MIH8"/>
<sequence length="309" mass="33733">MPLHRLPALLRLSLIDRPCASLCLLLWLLAGAAQAGIRIADDRQQTVELPRPAMRIVSLQPSLTETLCALDACDRLVGVDRHSNWPESVRQLPQVGSLADANVERIIALRPDLVLLRPRNRVVERLESLGIKVLALDAKTHADMRRNMEAVAQAIGKPGAGEALWQRTDVRLNAARARVPAAWQGRRVYFELHGGSAAASEASFIGETLARLGLRNVVPGSLGAFPKLGPEYAVRAEPDLLITNEGRGTPPIASRPGWSTMGAVQRGRFCRITESHFDVMVRPGPRMDEAAQEILDCLASVDRRSTALP</sequence>
<reference evidence="3 4" key="1">
    <citation type="submission" date="2016-10" db="EMBL/GenBank/DDBJ databases">
        <authorList>
            <person name="de Groot N.N."/>
        </authorList>
    </citation>
    <scope>NUCLEOTIDE SEQUENCE [LARGE SCALE GENOMIC DNA]</scope>
    <source>
        <strain evidence="3 4">DSM 16619</strain>
    </source>
</reference>
<dbReference type="SUPFAM" id="SSF53807">
    <property type="entry name" value="Helical backbone' metal receptor"/>
    <property type="match status" value="1"/>
</dbReference>
<dbReference type="Pfam" id="PF01497">
    <property type="entry name" value="Peripla_BP_2"/>
    <property type="match status" value="1"/>
</dbReference>
<dbReference type="InterPro" id="IPR050902">
    <property type="entry name" value="ABC_Transporter_SBP"/>
</dbReference>
<name>A0A1G6MIH8_9BURK</name>
<dbReference type="GO" id="GO:0071281">
    <property type="term" value="P:cellular response to iron ion"/>
    <property type="evidence" value="ECO:0007669"/>
    <property type="project" value="TreeGrafter"/>
</dbReference>
<organism evidence="3 4">
    <name type="scientific">Paracidovorax valerianellae</name>
    <dbReference type="NCBI Taxonomy" id="187868"/>
    <lineage>
        <taxon>Bacteria</taxon>
        <taxon>Pseudomonadati</taxon>
        <taxon>Pseudomonadota</taxon>
        <taxon>Betaproteobacteria</taxon>
        <taxon>Burkholderiales</taxon>
        <taxon>Comamonadaceae</taxon>
        <taxon>Paracidovorax</taxon>
    </lineage>
</organism>
<dbReference type="Proteomes" id="UP000198781">
    <property type="component" value="Unassembled WGS sequence"/>
</dbReference>
<protein>
    <submittedName>
        <fullName evidence="3">Iron complex transport system substrate-binding protein</fullName>
    </submittedName>
</protein>
<dbReference type="STRING" id="187868.SAMN05192589_102419"/>
<evidence type="ECO:0000313" key="3">
    <source>
        <dbReference type="EMBL" id="SDC55084.1"/>
    </source>
</evidence>
<feature type="domain" description="Fe/B12 periplasmic-binding" evidence="2">
    <location>
        <begin position="55"/>
        <end position="306"/>
    </location>
</feature>
<dbReference type="InterPro" id="IPR002491">
    <property type="entry name" value="ABC_transptr_periplasmic_BD"/>
</dbReference>
<dbReference type="OrthoDB" id="6495095at2"/>
<dbReference type="PANTHER" id="PTHR30535:SF34">
    <property type="entry name" value="MOLYBDATE-BINDING PROTEIN MOLA"/>
    <property type="match status" value="1"/>
</dbReference>
<dbReference type="Gene3D" id="3.40.50.1980">
    <property type="entry name" value="Nitrogenase molybdenum iron protein domain"/>
    <property type="match status" value="2"/>
</dbReference>
<dbReference type="EMBL" id="FMZC01000002">
    <property type="protein sequence ID" value="SDC55084.1"/>
    <property type="molecule type" value="Genomic_DNA"/>
</dbReference>
<dbReference type="RefSeq" id="WP_092740809.1">
    <property type="nucleotide sequence ID" value="NZ_FMZC01000002.1"/>
</dbReference>
<accession>A0A1G6MIH8</accession>
<dbReference type="InterPro" id="IPR054828">
    <property type="entry name" value="Vit_B12_bind_prot"/>
</dbReference>
<dbReference type="PANTHER" id="PTHR30535">
    <property type="entry name" value="VITAMIN B12-BINDING PROTEIN"/>
    <property type="match status" value="1"/>
</dbReference>
<dbReference type="PROSITE" id="PS50983">
    <property type="entry name" value="FE_B12_PBP"/>
    <property type="match status" value="1"/>
</dbReference>
<evidence type="ECO:0000313" key="4">
    <source>
        <dbReference type="Proteomes" id="UP000198781"/>
    </source>
</evidence>
<evidence type="ECO:0000259" key="2">
    <source>
        <dbReference type="PROSITE" id="PS50983"/>
    </source>
</evidence>
<gene>
    <name evidence="3" type="ORF">SAMN05192589_102419</name>
</gene>
<proteinExistence type="predicted"/>